<dbReference type="Pfam" id="PF02571">
    <property type="entry name" value="CbiJ"/>
    <property type="match status" value="1"/>
</dbReference>
<evidence type="ECO:0000256" key="1">
    <source>
        <dbReference type="ARBA" id="ARBA00004953"/>
    </source>
</evidence>
<dbReference type="NCBIfam" id="TIGR00715">
    <property type="entry name" value="precor6x_red"/>
    <property type="match status" value="1"/>
</dbReference>
<dbReference type="Proteomes" id="UP001651880">
    <property type="component" value="Unassembled WGS sequence"/>
</dbReference>
<comment type="pathway">
    <text evidence="1">Cofactor biosynthesis; adenosylcobalamin biosynthesis.</text>
</comment>
<keyword evidence="2" id="KW-0169">Cobalamin biosynthesis</keyword>
<dbReference type="PROSITE" id="PS51014">
    <property type="entry name" value="COBK_CBIJ"/>
    <property type="match status" value="1"/>
</dbReference>
<dbReference type="InterPro" id="IPR003723">
    <property type="entry name" value="Precorrin-6x_reduct"/>
</dbReference>
<dbReference type="RefSeq" id="WP_255225830.1">
    <property type="nucleotide sequence ID" value="NZ_JAJEKE010000001.1"/>
</dbReference>
<protein>
    <submittedName>
        <fullName evidence="4">Precorrin-6A reductase</fullName>
        <ecNumber evidence="4">1.3.1.54</ecNumber>
    </submittedName>
</protein>
<evidence type="ECO:0000313" key="5">
    <source>
        <dbReference type="Proteomes" id="UP001651880"/>
    </source>
</evidence>
<dbReference type="GO" id="GO:0016994">
    <property type="term" value="F:precorrin-6A reductase activity"/>
    <property type="evidence" value="ECO:0007669"/>
    <property type="project" value="UniProtKB-EC"/>
</dbReference>
<gene>
    <name evidence="4" type="primary">cobK</name>
    <name evidence="4" type="ORF">LJD61_02115</name>
</gene>
<name>A0ABT1NAR2_9FIRM</name>
<reference evidence="4 5" key="1">
    <citation type="submission" date="2021-10" db="EMBL/GenBank/DDBJ databases">
        <title>Lutispora strain m25 sp. nov., a thermophilic, non-spore-forming bacterium isolated from a lab-scale methanogenic bioreactor digesting anaerobic sludge.</title>
        <authorList>
            <person name="El Houari A."/>
            <person name="Mcdonald J."/>
        </authorList>
    </citation>
    <scope>NUCLEOTIDE SEQUENCE [LARGE SCALE GENOMIC DNA]</scope>
    <source>
        <strain evidence="5">m25</strain>
    </source>
</reference>
<dbReference type="PANTHER" id="PTHR36925">
    <property type="entry name" value="COBALT-PRECORRIN-6A REDUCTASE"/>
    <property type="match status" value="1"/>
</dbReference>
<accession>A0ABT1NAR2</accession>
<proteinExistence type="predicted"/>
<keyword evidence="3 4" id="KW-0560">Oxidoreductase</keyword>
<evidence type="ECO:0000313" key="4">
    <source>
        <dbReference type="EMBL" id="MCQ1528344.1"/>
    </source>
</evidence>
<dbReference type="PANTHER" id="PTHR36925:SF1">
    <property type="entry name" value="COBALT-PRECORRIN-6A REDUCTASE"/>
    <property type="match status" value="1"/>
</dbReference>
<evidence type="ECO:0000256" key="2">
    <source>
        <dbReference type="ARBA" id="ARBA00022573"/>
    </source>
</evidence>
<sequence length="242" mass="27724">MIWIIGGTAETREIIDRIKDMDNYIVTSATDSEKEFIPCPNLVVGRMDYVSMTDFIDENHISLIVDLSHPYAAEVTENAKRAAQSRSIKYVRYVRSKVEFEGMGTYLRGYEECLDFLKGIKGTVFFTTGSKNIGDFEKVRNKNRFIYRILPAPESIEECRKHEIRMKDIVAVLGPFSKKFNKAMFAEYDVDYVVMKDSGREGGTIEKIQACGELGIIPIIIGRRDEEGIYDIDEIENIIRMV</sequence>
<keyword evidence="5" id="KW-1185">Reference proteome</keyword>
<comment type="caution">
    <text evidence="4">The sequence shown here is derived from an EMBL/GenBank/DDBJ whole genome shotgun (WGS) entry which is preliminary data.</text>
</comment>
<evidence type="ECO:0000256" key="3">
    <source>
        <dbReference type="ARBA" id="ARBA00023002"/>
    </source>
</evidence>
<dbReference type="EC" id="1.3.1.54" evidence="4"/>
<organism evidence="4 5">
    <name type="scientific">Lutispora saccharofermentans</name>
    <dbReference type="NCBI Taxonomy" id="3024236"/>
    <lineage>
        <taxon>Bacteria</taxon>
        <taxon>Bacillati</taxon>
        <taxon>Bacillota</taxon>
        <taxon>Clostridia</taxon>
        <taxon>Lutisporales</taxon>
        <taxon>Lutisporaceae</taxon>
        <taxon>Lutispora</taxon>
    </lineage>
</organism>
<dbReference type="EMBL" id="JAJEKE010000001">
    <property type="protein sequence ID" value="MCQ1528344.1"/>
    <property type="molecule type" value="Genomic_DNA"/>
</dbReference>